<organism evidence="6 7">
    <name type="scientific">Polarella glacialis</name>
    <name type="common">Dinoflagellate</name>
    <dbReference type="NCBI Taxonomy" id="89957"/>
    <lineage>
        <taxon>Eukaryota</taxon>
        <taxon>Sar</taxon>
        <taxon>Alveolata</taxon>
        <taxon>Dinophyceae</taxon>
        <taxon>Suessiales</taxon>
        <taxon>Suessiaceae</taxon>
        <taxon>Polarella</taxon>
    </lineage>
</organism>
<feature type="region of interest" description="Disordered" evidence="5">
    <location>
        <begin position="1"/>
        <end position="39"/>
    </location>
</feature>
<comment type="caution">
    <text evidence="6">The sequence shown here is derived from an EMBL/GenBank/DDBJ whole genome shotgun (WGS) entry which is preliminary data.</text>
</comment>
<name>A0A813DP86_POLGL</name>
<accession>A0A813DP86</accession>
<evidence type="ECO:0000313" key="7">
    <source>
        <dbReference type="Proteomes" id="UP000654075"/>
    </source>
</evidence>
<protein>
    <submittedName>
        <fullName evidence="6">Uncharacterized protein</fullName>
    </submittedName>
</protein>
<evidence type="ECO:0000256" key="5">
    <source>
        <dbReference type="SAM" id="MobiDB-lite"/>
    </source>
</evidence>
<dbReference type="GO" id="GO:0005737">
    <property type="term" value="C:cytoplasm"/>
    <property type="evidence" value="ECO:0007669"/>
    <property type="project" value="UniProtKB-SubCell"/>
</dbReference>
<dbReference type="Proteomes" id="UP000654075">
    <property type="component" value="Unassembled WGS sequence"/>
</dbReference>
<dbReference type="SUPFAM" id="SSF118359">
    <property type="entry name" value="Expressed protein At2g23090/F21P24.15"/>
    <property type="match status" value="1"/>
</dbReference>
<dbReference type="OMA" id="CDQKGAA"/>
<dbReference type="Gene3D" id="4.10.1050.10">
    <property type="entry name" value="At2g23090-like"/>
    <property type="match status" value="1"/>
</dbReference>
<evidence type="ECO:0000313" key="6">
    <source>
        <dbReference type="EMBL" id="CAE8587996.1"/>
    </source>
</evidence>
<dbReference type="AlphaFoldDB" id="A0A813DP86"/>
<dbReference type="InterPro" id="IPR045230">
    <property type="entry name" value="MBS1/2-like"/>
</dbReference>
<feature type="non-terminal residue" evidence="6">
    <location>
        <position position="79"/>
    </location>
</feature>
<dbReference type="InterPro" id="IPR026939">
    <property type="entry name" value="ZNF706/At2g23090_sf"/>
</dbReference>
<dbReference type="PANTHER" id="PTHR21213">
    <property type="entry name" value="GEO09665P1-RELATED"/>
    <property type="match status" value="1"/>
</dbReference>
<evidence type="ECO:0000256" key="3">
    <source>
        <dbReference type="ARBA" id="ARBA00022490"/>
    </source>
</evidence>
<evidence type="ECO:0000256" key="1">
    <source>
        <dbReference type="ARBA" id="ARBA00004123"/>
    </source>
</evidence>
<proteinExistence type="predicted"/>
<keyword evidence="3" id="KW-0963">Cytoplasm</keyword>
<gene>
    <name evidence="6" type="ORF">PGLA1383_LOCUS6815</name>
</gene>
<comment type="subcellular location">
    <subcellularLocation>
        <location evidence="2">Cytoplasm</location>
    </subcellularLocation>
    <subcellularLocation>
        <location evidence="1">Nucleus</location>
    </subcellularLocation>
</comment>
<reference evidence="6" key="1">
    <citation type="submission" date="2021-02" db="EMBL/GenBank/DDBJ databases">
        <authorList>
            <person name="Dougan E. K."/>
            <person name="Rhodes N."/>
            <person name="Thang M."/>
            <person name="Chan C."/>
        </authorList>
    </citation>
    <scope>NUCLEOTIDE SEQUENCE</scope>
</reference>
<dbReference type="PANTHER" id="PTHR21213:SF0">
    <property type="entry name" value="ZINC FINGER PROTEIN 706"/>
    <property type="match status" value="1"/>
</dbReference>
<dbReference type="EMBL" id="CAJNNV010002869">
    <property type="protein sequence ID" value="CAE8587996.1"/>
    <property type="molecule type" value="Genomic_DNA"/>
</dbReference>
<sequence length="79" mass="8674">APEGMVRGRAKEDAQQKNAAKSAKDLKSGSQIQAQKNGMKVQCPACLLESTSYKMLLQHFESKHPKLDVPSEEACSKEK</sequence>
<keyword evidence="7" id="KW-1185">Reference proteome</keyword>
<dbReference type="OrthoDB" id="445150at2759"/>
<evidence type="ECO:0000256" key="4">
    <source>
        <dbReference type="ARBA" id="ARBA00023242"/>
    </source>
</evidence>
<evidence type="ECO:0000256" key="2">
    <source>
        <dbReference type="ARBA" id="ARBA00004496"/>
    </source>
</evidence>
<keyword evidence="4" id="KW-0539">Nucleus</keyword>
<dbReference type="GO" id="GO:0005634">
    <property type="term" value="C:nucleus"/>
    <property type="evidence" value="ECO:0007669"/>
    <property type="project" value="UniProtKB-SubCell"/>
</dbReference>